<dbReference type="Pfam" id="PF01636">
    <property type="entry name" value="APH"/>
    <property type="match status" value="1"/>
</dbReference>
<dbReference type="AlphaFoldDB" id="W4QVJ2"/>
<dbReference type="Gene3D" id="3.30.200.20">
    <property type="entry name" value="Phosphorylase Kinase, domain 1"/>
    <property type="match status" value="1"/>
</dbReference>
<dbReference type="Proteomes" id="UP000018896">
    <property type="component" value="Unassembled WGS sequence"/>
</dbReference>
<dbReference type="GO" id="GO:0019202">
    <property type="term" value="F:amino acid kinase activity"/>
    <property type="evidence" value="ECO:0007669"/>
    <property type="project" value="TreeGrafter"/>
</dbReference>
<evidence type="ECO:0000313" key="3">
    <source>
        <dbReference type="EMBL" id="GAE36111.1"/>
    </source>
</evidence>
<organism evidence="3 4">
    <name type="scientific">Halalkalibacter akibai (strain ATCC 43226 / DSM 21942 / CIP 109018 / JCM 9157 / 1139)</name>
    <name type="common">Bacillus akibai</name>
    <dbReference type="NCBI Taxonomy" id="1236973"/>
    <lineage>
        <taxon>Bacteria</taxon>
        <taxon>Bacillati</taxon>
        <taxon>Bacillota</taxon>
        <taxon>Bacilli</taxon>
        <taxon>Bacillales</taxon>
        <taxon>Bacillaceae</taxon>
        <taxon>Halalkalibacter</taxon>
    </lineage>
</organism>
<dbReference type="InterPro" id="IPR011009">
    <property type="entry name" value="Kinase-like_dom_sf"/>
</dbReference>
<comment type="caution">
    <text evidence="3">The sequence shown here is derived from an EMBL/GenBank/DDBJ whole genome shotgun (WGS) entry which is preliminary data.</text>
</comment>
<feature type="domain" description="Aminoglycoside phosphotransferase" evidence="2">
    <location>
        <begin position="28"/>
        <end position="252"/>
    </location>
</feature>
<proteinExistence type="inferred from homology"/>
<dbReference type="SUPFAM" id="SSF56112">
    <property type="entry name" value="Protein kinase-like (PK-like)"/>
    <property type="match status" value="1"/>
</dbReference>
<reference evidence="3 4" key="1">
    <citation type="journal article" date="2014" name="Genome Announc.">
        <title>Draft Genome Sequences of Three Alkaliphilic Bacillus Strains, Bacillus wakoensis JCM 9140T, Bacillus akibai JCM 9157T, and Bacillus hemicellulosilyticus JCM 9152T.</title>
        <authorList>
            <person name="Yuki M."/>
            <person name="Oshima K."/>
            <person name="Suda W."/>
            <person name="Oshida Y."/>
            <person name="Kitamura K."/>
            <person name="Iida T."/>
            <person name="Hattori M."/>
            <person name="Ohkuma M."/>
        </authorList>
    </citation>
    <scope>NUCLEOTIDE SEQUENCE [LARGE SCALE GENOMIC DNA]</scope>
    <source>
        <strain evidence="3 4">JCM 9157</strain>
    </source>
</reference>
<dbReference type="InterPro" id="IPR002575">
    <property type="entry name" value="Aminoglycoside_PTrfase"/>
</dbReference>
<dbReference type="InterPro" id="IPR050249">
    <property type="entry name" value="Pseudomonas-type_ThrB"/>
</dbReference>
<dbReference type="STRING" id="1236973.JCM9157_3257"/>
<keyword evidence="4" id="KW-1185">Reference proteome</keyword>
<dbReference type="PANTHER" id="PTHR21064">
    <property type="entry name" value="AMINOGLYCOSIDE PHOSPHOTRANSFERASE DOMAIN-CONTAINING PROTEIN-RELATED"/>
    <property type="match status" value="1"/>
</dbReference>
<sequence length="339" mass="39412">MSVDRDVDVLIDYFFQDKLPRLVYEGKSGYNNTTRYLDRDHKKYIIRIYETHQDQAKVRLEHEVLLKLNERSDLSFNIPLPVKREGESLVRLPSNKIGCIYHYIEGVNPVFDSKQVLFSFGKSVGDLLQSLNQVDLSHLIYRPYYELEHAHPNCPLPKVEAWCHNPPAIFAGYKKELSWVASQLDDFNRLAPKMKSLPHQVIHGDLNESNVLVGADRHINAILDFEFATRDLRMMEVAVCISEIISEELNEDIYLEKIKHFFSGLRTRITIKDAELEALPMLVQLRRLDVFLHFLGRHQDGIDDASVLKEQIEKVAAYHSWLSVRAKKVVHLWETVRHG</sequence>
<evidence type="ECO:0000313" key="4">
    <source>
        <dbReference type="Proteomes" id="UP000018896"/>
    </source>
</evidence>
<evidence type="ECO:0000259" key="2">
    <source>
        <dbReference type="Pfam" id="PF01636"/>
    </source>
</evidence>
<name>W4QVJ2_HALA3</name>
<dbReference type="EMBL" id="BAUV01000028">
    <property type="protein sequence ID" value="GAE36111.1"/>
    <property type="molecule type" value="Genomic_DNA"/>
</dbReference>
<dbReference type="OrthoDB" id="156345at2"/>
<gene>
    <name evidence="3" type="ORF">JCM9157_3257</name>
</gene>
<evidence type="ECO:0000256" key="1">
    <source>
        <dbReference type="ARBA" id="ARBA00038240"/>
    </source>
</evidence>
<dbReference type="PANTHER" id="PTHR21064:SF6">
    <property type="entry name" value="AMINOGLYCOSIDE PHOSPHOTRANSFERASE DOMAIN-CONTAINING PROTEIN"/>
    <property type="match status" value="1"/>
</dbReference>
<comment type="similarity">
    <text evidence="1">Belongs to the pseudomonas-type ThrB family.</text>
</comment>
<dbReference type="Gene3D" id="3.90.1200.10">
    <property type="match status" value="1"/>
</dbReference>
<accession>W4QVJ2</accession>
<protein>
    <recommendedName>
        <fullName evidence="2">Aminoglycoside phosphotransferase domain-containing protein</fullName>
    </recommendedName>
</protein>
<dbReference type="RefSeq" id="WP_052013173.1">
    <property type="nucleotide sequence ID" value="NZ_BAUV01000028.1"/>
</dbReference>
<dbReference type="eggNOG" id="COG2334">
    <property type="taxonomic scope" value="Bacteria"/>
</dbReference>